<dbReference type="Proteomes" id="UP000560081">
    <property type="component" value="Unassembled WGS sequence"/>
</dbReference>
<accession>A0A4Y8WYK6</accession>
<protein>
    <submittedName>
        <fullName evidence="1">Uncharacterized protein</fullName>
    </submittedName>
</protein>
<reference evidence="1 2" key="1">
    <citation type="submission" date="2020-08" db="EMBL/GenBank/DDBJ databases">
        <title>Sequencing the genomes of 1000 actinobacteria strains.</title>
        <authorList>
            <person name="Klenk H.-P."/>
        </authorList>
    </citation>
    <scope>NUCLEOTIDE SEQUENCE [LARGE SCALE GENOMIC DNA]</scope>
    <source>
        <strain evidence="1 2">DSM 19079</strain>
    </source>
</reference>
<comment type="caution">
    <text evidence="1">The sequence shown here is derived from an EMBL/GenBank/DDBJ whole genome shotgun (WGS) entry which is preliminary data.</text>
</comment>
<dbReference type="AlphaFoldDB" id="A0A4Y8WYK6"/>
<sequence>MPQNHDLDAQLAEAETYLIHVLTEAVPPQDPTNFEITAAARDFYEQHGTYDVQGAGAEAAEELLARHRRPVR</sequence>
<keyword evidence="2" id="KW-1185">Reference proteome</keyword>
<gene>
    <name evidence="1" type="ORF">BJ976_002248</name>
</gene>
<dbReference type="EMBL" id="JACHMC010000001">
    <property type="protein sequence ID" value="MBB4883897.1"/>
    <property type="molecule type" value="Genomic_DNA"/>
</dbReference>
<evidence type="ECO:0000313" key="2">
    <source>
        <dbReference type="Proteomes" id="UP000560081"/>
    </source>
</evidence>
<name>A0A4Y8WYK6_9MICC</name>
<organism evidence="1 2">
    <name type="scientific">Micrococcus flavus</name>
    <dbReference type="NCBI Taxonomy" id="384602"/>
    <lineage>
        <taxon>Bacteria</taxon>
        <taxon>Bacillati</taxon>
        <taxon>Actinomycetota</taxon>
        <taxon>Actinomycetes</taxon>
        <taxon>Micrococcales</taxon>
        <taxon>Micrococcaceae</taxon>
        <taxon>Micrococcus</taxon>
    </lineage>
</organism>
<proteinExistence type="predicted"/>
<evidence type="ECO:0000313" key="1">
    <source>
        <dbReference type="EMBL" id="MBB4883897.1"/>
    </source>
</evidence>
<dbReference type="RefSeq" id="WP_135030453.1">
    <property type="nucleotide sequence ID" value="NZ_BMLA01000007.1"/>
</dbReference>